<dbReference type="AlphaFoldDB" id="A0A2J7R6L6"/>
<proteinExistence type="predicted"/>
<protein>
    <submittedName>
        <fullName evidence="1">Uncharacterized protein</fullName>
    </submittedName>
</protein>
<organism evidence="1 2">
    <name type="scientific">Cryptotermes secundus</name>
    <dbReference type="NCBI Taxonomy" id="105785"/>
    <lineage>
        <taxon>Eukaryota</taxon>
        <taxon>Metazoa</taxon>
        <taxon>Ecdysozoa</taxon>
        <taxon>Arthropoda</taxon>
        <taxon>Hexapoda</taxon>
        <taxon>Insecta</taxon>
        <taxon>Pterygota</taxon>
        <taxon>Neoptera</taxon>
        <taxon>Polyneoptera</taxon>
        <taxon>Dictyoptera</taxon>
        <taxon>Blattodea</taxon>
        <taxon>Blattoidea</taxon>
        <taxon>Termitoidae</taxon>
        <taxon>Kalotermitidae</taxon>
        <taxon>Cryptotermitinae</taxon>
        <taxon>Cryptotermes</taxon>
    </lineage>
</organism>
<evidence type="ECO:0000313" key="2">
    <source>
        <dbReference type="Proteomes" id="UP000235965"/>
    </source>
</evidence>
<dbReference type="InParanoid" id="A0A2J7R6L6"/>
<comment type="caution">
    <text evidence="1">The sequence shown here is derived from an EMBL/GenBank/DDBJ whole genome shotgun (WGS) entry which is preliminary data.</text>
</comment>
<dbReference type="Proteomes" id="UP000235965">
    <property type="component" value="Unassembled WGS sequence"/>
</dbReference>
<accession>A0A2J7R6L6</accession>
<keyword evidence="2" id="KW-1185">Reference proteome</keyword>
<reference evidence="1 2" key="1">
    <citation type="submission" date="2017-12" db="EMBL/GenBank/DDBJ databases">
        <title>Hemimetabolous genomes reveal molecular basis of termite eusociality.</title>
        <authorList>
            <person name="Harrison M.C."/>
            <person name="Jongepier E."/>
            <person name="Robertson H.M."/>
            <person name="Arning N."/>
            <person name="Bitard-Feildel T."/>
            <person name="Chao H."/>
            <person name="Childers C.P."/>
            <person name="Dinh H."/>
            <person name="Doddapaneni H."/>
            <person name="Dugan S."/>
            <person name="Gowin J."/>
            <person name="Greiner C."/>
            <person name="Han Y."/>
            <person name="Hu H."/>
            <person name="Hughes D.S.T."/>
            <person name="Huylmans A.-K."/>
            <person name="Kemena C."/>
            <person name="Kremer L.P.M."/>
            <person name="Lee S.L."/>
            <person name="Lopez-Ezquerra A."/>
            <person name="Mallet L."/>
            <person name="Monroy-Kuhn J.M."/>
            <person name="Moser A."/>
            <person name="Murali S.C."/>
            <person name="Muzny D.M."/>
            <person name="Otani S."/>
            <person name="Piulachs M.-D."/>
            <person name="Poelchau M."/>
            <person name="Qu J."/>
            <person name="Schaub F."/>
            <person name="Wada-Katsumata A."/>
            <person name="Worley K.C."/>
            <person name="Xie Q."/>
            <person name="Ylla G."/>
            <person name="Poulsen M."/>
            <person name="Gibbs R.A."/>
            <person name="Schal C."/>
            <person name="Richards S."/>
            <person name="Belles X."/>
            <person name="Korb J."/>
            <person name="Bornberg-Bauer E."/>
        </authorList>
    </citation>
    <scope>NUCLEOTIDE SEQUENCE [LARGE SCALE GENOMIC DNA]</scope>
    <source>
        <tissue evidence="1">Whole body</tissue>
    </source>
</reference>
<evidence type="ECO:0000313" key="1">
    <source>
        <dbReference type="EMBL" id="PNF36474.1"/>
    </source>
</evidence>
<name>A0A2J7R6L6_9NEOP</name>
<dbReference type="EMBL" id="NEVH01006756">
    <property type="protein sequence ID" value="PNF36474.1"/>
    <property type="molecule type" value="Genomic_DNA"/>
</dbReference>
<sequence length="63" mass="7128">MCLPVKMSWLCTCQPNHVARINERGCEVPEIYACQPIHIDRVNELRLLSSEGATCRCEGSRPL</sequence>
<gene>
    <name evidence="1" type="ORF">B7P43_G15869</name>
</gene>